<dbReference type="GO" id="GO:0016706">
    <property type="term" value="F:2-oxoglutarate-dependent dioxygenase activity"/>
    <property type="evidence" value="ECO:0007669"/>
    <property type="project" value="TreeGrafter"/>
</dbReference>
<dbReference type="GO" id="GO:0005737">
    <property type="term" value="C:cytoplasm"/>
    <property type="evidence" value="ECO:0007669"/>
    <property type="project" value="TreeGrafter"/>
</dbReference>
<organism evidence="1 2">
    <name type="scientific">Parvicella tangerina</name>
    <dbReference type="NCBI Taxonomy" id="2829795"/>
    <lineage>
        <taxon>Bacteria</taxon>
        <taxon>Pseudomonadati</taxon>
        <taxon>Bacteroidota</taxon>
        <taxon>Flavobacteriia</taxon>
        <taxon>Flavobacteriales</taxon>
        <taxon>Parvicellaceae</taxon>
        <taxon>Parvicella</taxon>
    </lineage>
</organism>
<dbReference type="KEGG" id="ptan:CRYO30217_01216"/>
<evidence type="ECO:0000313" key="2">
    <source>
        <dbReference type="Proteomes" id="UP000683507"/>
    </source>
</evidence>
<dbReference type="SUPFAM" id="SSF51197">
    <property type="entry name" value="Clavaminate synthase-like"/>
    <property type="match status" value="1"/>
</dbReference>
<dbReference type="Proteomes" id="UP000683507">
    <property type="component" value="Chromosome"/>
</dbReference>
<dbReference type="RefSeq" id="WP_258541427.1">
    <property type="nucleotide sequence ID" value="NZ_OU015584.1"/>
</dbReference>
<evidence type="ECO:0000313" key="1">
    <source>
        <dbReference type="EMBL" id="CAG5080198.1"/>
    </source>
</evidence>
<dbReference type="PANTHER" id="PTHR12480:SF6">
    <property type="entry name" value="2-OXOGLUTARATE AND IRON-DEPENDENT OXYGENASE JMJD4"/>
    <property type="match status" value="1"/>
</dbReference>
<dbReference type="GO" id="GO:0045905">
    <property type="term" value="P:positive regulation of translational termination"/>
    <property type="evidence" value="ECO:0007669"/>
    <property type="project" value="TreeGrafter"/>
</dbReference>
<reference evidence="1" key="1">
    <citation type="submission" date="2021-04" db="EMBL/GenBank/DDBJ databases">
        <authorList>
            <person name="Rodrigo-Torres L."/>
            <person name="Arahal R. D."/>
            <person name="Lucena T."/>
        </authorList>
    </citation>
    <scope>NUCLEOTIDE SEQUENCE</scope>
    <source>
        <strain evidence="1">AS29M-1</strain>
    </source>
</reference>
<dbReference type="AlphaFoldDB" id="A0A916NB18"/>
<dbReference type="EMBL" id="OU015584">
    <property type="protein sequence ID" value="CAG5080198.1"/>
    <property type="molecule type" value="Genomic_DNA"/>
</dbReference>
<sequence length="238" mass="27999">MKKIATLDEITIDESNIDSFFRDYFDVRKPVIIKNGAEKWPLMWRWNKEYIVKKAGKYPCIIVNDSRPAASRKTDTIKNYFAIHKGKSTLTLQRYNKQMLLPILKDVPIPSLFFSDENIKRYFFYHAPVEAGTLPHTHRDAFNILRSGTKKWIFHDALEATSPEGKKMVDKYYQTYPKGTTAKNWFEEELPQLQDHLEETQVYQCIQEAGDIVYIPYEYMHTVLNLSEVMGVVFERAR</sequence>
<dbReference type="GO" id="GO:0043565">
    <property type="term" value="F:sequence-specific DNA binding"/>
    <property type="evidence" value="ECO:0007669"/>
    <property type="project" value="TreeGrafter"/>
</dbReference>
<protein>
    <recommendedName>
        <fullName evidence="3">JmjC domain-containing protein</fullName>
    </recommendedName>
</protein>
<gene>
    <name evidence="1" type="ORF">CRYO30217_01216</name>
</gene>
<accession>A0A916NB18</accession>
<keyword evidence="2" id="KW-1185">Reference proteome</keyword>
<dbReference type="PANTHER" id="PTHR12480">
    <property type="entry name" value="ARGININE DEMETHYLASE AND LYSYL-HYDROXYLASE JMJD"/>
    <property type="match status" value="1"/>
</dbReference>
<proteinExistence type="predicted"/>
<name>A0A916NB18_9FLAO</name>
<evidence type="ECO:0008006" key="3">
    <source>
        <dbReference type="Google" id="ProtNLM"/>
    </source>
</evidence>
<dbReference type="InterPro" id="IPR050910">
    <property type="entry name" value="JMJD6_ArgDemeth/LysHydrox"/>
</dbReference>
<dbReference type="Gene3D" id="2.60.120.650">
    <property type="entry name" value="Cupin"/>
    <property type="match status" value="1"/>
</dbReference>